<dbReference type="PANTHER" id="PTHR45973:SF9">
    <property type="entry name" value="LEUCINE-RICH REPEAT-CONTAINING PROTEIN 46"/>
    <property type="match status" value="1"/>
</dbReference>
<evidence type="ECO:0000256" key="1">
    <source>
        <dbReference type="ARBA" id="ARBA00004138"/>
    </source>
</evidence>
<feature type="compositionally biased region" description="Basic and acidic residues" evidence="6">
    <location>
        <begin position="1509"/>
        <end position="1522"/>
    </location>
</feature>
<name>L8H528_ACACF</name>
<feature type="region of interest" description="Disordered" evidence="6">
    <location>
        <begin position="1332"/>
        <end position="1351"/>
    </location>
</feature>
<feature type="compositionally biased region" description="Polar residues" evidence="6">
    <location>
        <begin position="20"/>
        <end position="29"/>
    </location>
</feature>
<feature type="compositionally biased region" description="Acidic residues" evidence="6">
    <location>
        <begin position="1381"/>
        <end position="1413"/>
    </location>
</feature>
<dbReference type="InterPro" id="IPR032675">
    <property type="entry name" value="LRR_dom_sf"/>
</dbReference>
<keyword evidence="2" id="KW-0433">Leucine-rich repeat</keyword>
<keyword evidence="3" id="KW-0677">Repeat</keyword>
<dbReference type="PROSITE" id="PS51450">
    <property type="entry name" value="LRR"/>
    <property type="match status" value="4"/>
</dbReference>
<keyword evidence="8" id="KW-1185">Reference proteome</keyword>
<organism evidence="7 8">
    <name type="scientific">Acanthamoeba castellanii (strain ATCC 30010 / Neff)</name>
    <dbReference type="NCBI Taxonomy" id="1257118"/>
    <lineage>
        <taxon>Eukaryota</taxon>
        <taxon>Amoebozoa</taxon>
        <taxon>Discosea</taxon>
        <taxon>Longamoebia</taxon>
        <taxon>Centramoebida</taxon>
        <taxon>Acanthamoebidae</taxon>
        <taxon>Acanthamoeba</taxon>
    </lineage>
</organism>
<evidence type="ECO:0000313" key="7">
    <source>
        <dbReference type="EMBL" id="ELR19843.1"/>
    </source>
</evidence>
<dbReference type="InterPro" id="IPR001611">
    <property type="entry name" value="Leu-rich_rpt"/>
</dbReference>
<proteinExistence type="predicted"/>
<feature type="compositionally biased region" description="Acidic residues" evidence="6">
    <location>
        <begin position="1523"/>
        <end position="1540"/>
    </location>
</feature>
<dbReference type="SMART" id="SM00368">
    <property type="entry name" value="LRR_RI"/>
    <property type="match status" value="5"/>
</dbReference>
<feature type="region of interest" description="Disordered" evidence="6">
    <location>
        <begin position="1369"/>
        <end position="1424"/>
    </location>
</feature>
<dbReference type="Gene3D" id="3.80.10.10">
    <property type="entry name" value="Ribonuclease Inhibitor"/>
    <property type="match status" value="7"/>
</dbReference>
<feature type="compositionally biased region" description="Basic and acidic residues" evidence="6">
    <location>
        <begin position="1639"/>
        <end position="1648"/>
    </location>
</feature>
<sequence length="1734" mass="193325">MDGKDGGREGLPTSAHELDTNLSSPRSHVSTSPRRSSNNSPDSAAGKVELTFSSVPTLPMLELPKGNADSFNGKYDYSIAVDKPFAFDTPSDEELTNFRMHVEPDDFLSSIPEPDTGIFPEEFDREKFEKVAGNISCFSYVPYVFMSPVAPLRPPDQFEEAEKCEDVNEVTRKKKAADGRVTFIKITDVQLGSKVLKSLGKSISQYGGLSVLILRSLKLQKLDDFVLPKLQYVDLSQNLLKTVKACLAMFKHSPYLEMIKLQDNPVTSKPSYRSKVIGNCTLFLKALDGQRVEIQERIQAMITYGPKQVKNTTGPVQWDLSFVATPEVNAMKTWQPSQLVMLTLPRQNLTYFNVGGLVNLEYLDLSRNAIREIRGMGLEKCHALQHLNLKQNLIAKRENLKVLGFLPCLQYLMLKGNPVTKAPDYRLTVTFETRYLRGSNRTTGLVELDEVPITIDERIAALEANKTSIDIPMWRWKYMIMQTFGHMQIKTPDVVSKIKSLSYPRSRLTVVELSGFTSVELLDLSKNSLKDVTGLECLHKLRFLNLSDNPKLKWKAVLSKLRNVTTLEKANLCVTMEGHPRQADNKKYRAYVLKELLLNNPDLFAVDEVPITPAERVETFRSMKGVKSEKAEHYRFLLAVNINSTQPTNRKYHPEAVAVGKQYDPAKVTSLLRLHNMGIQMANFSPFENLEEINLARNKLTDLTTIGLQSLKKLKVLDVSFNQLSGSLKSLAAFLDTLKTLECLSIRGNPIVKNFPEDRKRLISLMGNMKEVSCRLQVIDIQISISERIEAWKKCTAPKKGFTLRKSTAPAPEQLSRFRMEAIIFQRIPTNVPASQLKTLDLHECALASFDVTKFTNLEMLLMRKNDVRTPSDIAGLMELSHLRVLDLRDNCFEKLEDFVSIVNSIASLVAIGLRGNKCTVAKDYRTKFIAQLPQLHESRFRLAMVDNMPITIDEICSVWKAPKGMTAREKFFHVLILRKTPDDVPFYEVKELDLSLCGLTNVDLSKFSGLEKLSLRGNSLDAANLLDSHVTDLEHLTALDVSDNNICDFGALITIASSLPALEYFSCSGNPCFPNNEPLLRVNLIFKLPSMKALGAPLKLLNGHEISIDERCTAVERDPYINIENFRMDLLFEKMGVDEQERDQVLRVQELDLNYFNLSSLRRLQPFSKLAFLIASHNHLKSLEEEVFFNLPCLTYLDLQHNDIEDKGAKLLAVFSRMPALKALFIRKSTKDKSKTAKPKQYLKRVCSVVRQIELLDGLPNPFQATGPSGSGIHGFNGVGGPPPLMMNPGGMLAPPPGVQPMYPMGGVPDPQMQFVPAGYLPHMAPMVSNGGYAEPPQGDGFGQQVTPPWFGGGLSSTFSKVVGSPVKTRSNGFAQPPTDVEEEEDEESLSSESDASEEDTDEDDDVDAEDEVAVRDDGAAVPVHRNAAGLIGVAALPLQADDGEEEEREVVRKNPWNTRKTIRSNGQLVSKGRTPTLKKVEPISDASEDSDDGFGEGEDEQEEEWEKETSDKGKDAHGDDGDSEIGEEDDDLEEEKEKEEEKNESDDVKVSGSESKSESDSESESDSGDSDSEAEAELEVALESEQSEVEVEEGGRLWEREKEIILQDLEDAEQKSFKESMRQQAAAAAKQKKQQRKEKADGQDKGKAKKGSQLFNGKASHESSSSSSDTDNGGKDDEYWETDEEGSENDEAGSGSTHRVRKQTLWSSTPTTSDTLRLLASSVSPEILADYG</sequence>
<evidence type="ECO:0000256" key="6">
    <source>
        <dbReference type="SAM" id="MobiDB-lite"/>
    </source>
</evidence>
<feature type="compositionally biased region" description="Polar residues" evidence="6">
    <location>
        <begin position="1457"/>
        <end position="1470"/>
    </location>
</feature>
<keyword evidence="5" id="KW-0966">Cell projection</keyword>
<feature type="compositionally biased region" description="Low complexity" evidence="6">
    <location>
        <begin position="30"/>
        <end position="43"/>
    </location>
</feature>
<feature type="region of interest" description="Disordered" evidence="6">
    <location>
        <begin position="1617"/>
        <end position="1716"/>
    </location>
</feature>
<dbReference type="InterPro" id="IPR003591">
    <property type="entry name" value="Leu-rich_rpt_typical-subtyp"/>
</dbReference>
<dbReference type="Pfam" id="PF13516">
    <property type="entry name" value="LRR_6"/>
    <property type="match status" value="2"/>
</dbReference>
<evidence type="ECO:0000256" key="3">
    <source>
        <dbReference type="ARBA" id="ARBA00022737"/>
    </source>
</evidence>
<comment type="subcellular location">
    <subcellularLocation>
        <location evidence="1">Cell projection</location>
        <location evidence="1">Cilium</location>
    </subcellularLocation>
</comment>
<feature type="compositionally biased region" description="Basic and acidic residues" evidence="6">
    <location>
        <begin position="1541"/>
        <end position="1561"/>
    </location>
</feature>
<feature type="compositionally biased region" description="Acidic residues" evidence="6">
    <location>
        <begin position="1488"/>
        <end position="1508"/>
    </location>
</feature>
<dbReference type="Pfam" id="PF13855">
    <property type="entry name" value="LRR_8"/>
    <property type="match status" value="1"/>
</dbReference>
<dbReference type="GeneID" id="14920675"/>
<dbReference type="InterPro" id="IPR050576">
    <property type="entry name" value="Cilia_flagella_integrity"/>
</dbReference>
<dbReference type="RefSeq" id="XP_004341943.1">
    <property type="nucleotide sequence ID" value="XM_004341895.1"/>
</dbReference>
<dbReference type="STRING" id="1257118.L8H528"/>
<dbReference type="Proteomes" id="UP000011083">
    <property type="component" value="Unassembled WGS sequence"/>
</dbReference>
<reference evidence="7 8" key="1">
    <citation type="journal article" date="2013" name="Genome Biol.">
        <title>Genome of Acanthamoeba castellanii highlights extensive lateral gene transfer and early evolution of tyrosine kinase signaling.</title>
        <authorList>
            <person name="Clarke M."/>
            <person name="Lohan A.J."/>
            <person name="Liu B."/>
            <person name="Lagkouvardos I."/>
            <person name="Roy S."/>
            <person name="Zafar N."/>
            <person name="Bertelli C."/>
            <person name="Schilde C."/>
            <person name="Kianianmomeni A."/>
            <person name="Burglin T.R."/>
            <person name="Frech C."/>
            <person name="Turcotte B."/>
            <person name="Kopec K.O."/>
            <person name="Synnott J.M."/>
            <person name="Choo C."/>
            <person name="Paponov I."/>
            <person name="Finkler A."/>
            <person name="Soon Heng Tan C."/>
            <person name="Hutchins A.P."/>
            <person name="Weinmeier T."/>
            <person name="Rattei T."/>
            <person name="Chu J.S."/>
            <person name="Gimenez G."/>
            <person name="Irimia M."/>
            <person name="Rigden D.J."/>
            <person name="Fitzpatrick D.A."/>
            <person name="Lorenzo-Morales J."/>
            <person name="Bateman A."/>
            <person name="Chiu C.H."/>
            <person name="Tang P."/>
            <person name="Hegemann P."/>
            <person name="Fromm H."/>
            <person name="Raoult D."/>
            <person name="Greub G."/>
            <person name="Miranda-Saavedra D."/>
            <person name="Chen N."/>
            <person name="Nash P."/>
            <person name="Ginger M.L."/>
            <person name="Horn M."/>
            <person name="Schaap P."/>
            <person name="Caler L."/>
            <person name="Loftus B."/>
        </authorList>
    </citation>
    <scope>NUCLEOTIDE SEQUENCE [LARGE SCALE GENOMIC DNA]</scope>
    <source>
        <strain evidence="7 8">Neff</strain>
    </source>
</reference>
<feature type="region of interest" description="Disordered" evidence="6">
    <location>
        <begin position="1"/>
        <end position="48"/>
    </location>
</feature>
<evidence type="ECO:0000313" key="8">
    <source>
        <dbReference type="Proteomes" id="UP000011083"/>
    </source>
</evidence>
<feature type="compositionally biased region" description="Acidic residues" evidence="6">
    <location>
        <begin position="1562"/>
        <end position="1594"/>
    </location>
</feature>
<dbReference type="OrthoDB" id="266138at2759"/>
<dbReference type="VEuPathDB" id="AmoebaDB:ACA1_133560"/>
<dbReference type="SUPFAM" id="SSF52058">
    <property type="entry name" value="L domain-like"/>
    <property type="match status" value="2"/>
</dbReference>
<evidence type="ECO:0000256" key="4">
    <source>
        <dbReference type="ARBA" id="ARBA00023069"/>
    </source>
</evidence>
<dbReference type="SMART" id="SM00369">
    <property type="entry name" value="LRR_TYP"/>
    <property type="match status" value="8"/>
</dbReference>
<gene>
    <name evidence="7" type="ORF">ACA1_133560</name>
</gene>
<dbReference type="SMART" id="SM00365">
    <property type="entry name" value="LRR_SD22"/>
    <property type="match status" value="9"/>
</dbReference>
<feature type="compositionally biased region" description="Polar residues" evidence="6">
    <location>
        <begin position="1706"/>
        <end position="1716"/>
    </location>
</feature>
<dbReference type="KEGG" id="acan:ACA1_133560"/>
<dbReference type="EMBL" id="KB007930">
    <property type="protein sequence ID" value="ELR19843.1"/>
    <property type="molecule type" value="Genomic_DNA"/>
</dbReference>
<dbReference type="PANTHER" id="PTHR45973">
    <property type="entry name" value="PROTEIN PHOSPHATASE 1 REGULATORY SUBUNIT SDS22-RELATED"/>
    <property type="match status" value="1"/>
</dbReference>
<feature type="region of interest" description="Disordered" evidence="6">
    <location>
        <begin position="1439"/>
        <end position="1602"/>
    </location>
</feature>
<protein>
    <submittedName>
        <fullName evidence="7">Leucine rich repeat domain containing protein</fullName>
    </submittedName>
</protein>
<keyword evidence="4" id="KW-0969">Cilium</keyword>
<evidence type="ECO:0000256" key="5">
    <source>
        <dbReference type="ARBA" id="ARBA00023273"/>
    </source>
</evidence>
<evidence type="ECO:0000256" key="2">
    <source>
        <dbReference type="ARBA" id="ARBA00022614"/>
    </source>
</evidence>
<accession>L8H528</accession>
<feature type="compositionally biased region" description="Acidic residues" evidence="6">
    <location>
        <begin position="1680"/>
        <end position="1693"/>
    </location>
</feature>